<name>A0A6A5ST84_9PLEO</name>
<evidence type="ECO:0000313" key="2">
    <source>
        <dbReference type="Proteomes" id="UP000800038"/>
    </source>
</evidence>
<sequence length="75" mass="8109">MRHQPELVLWRSGAALRRFHSLSLSFTQVSTFATLQSPLPSRTHSASAFIVEADTSSLLGGGTLAHALVITYLSI</sequence>
<protein>
    <submittedName>
        <fullName evidence="1">Uncharacterized protein</fullName>
    </submittedName>
</protein>
<proteinExistence type="predicted"/>
<keyword evidence="2" id="KW-1185">Reference proteome</keyword>
<evidence type="ECO:0000313" key="1">
    <source>
        <dbReference type="EMBL" id="KAF1943353.1"/>
    </source>
</evidence>
<dbReference type="EMBL" id="ML976026">
    <property type="protein sequence ID" value="KAF1943353.1"/>
    <property type="molecule type" value="Genomic_DNA"/>
</dbReference>
<gene>
    <name evidence="1" type="ORF">EJ02DRAFT_453460</name>
</gene>
<feature type="non-terminal residue" evidence="1">
    <location>
        <position position="75"/>
    </location>
</feature>
<dbReference type="AlphaFoldDB" id="A0A6A5ST84"/>
<dbReference type="Proteomes" id="UP000800038">
    <property type="component" value="Unassembled WGS sequence"/>
</dbReference>
<accession>A0A6A5ST84</accession>
<organism evidence="1 2">
    <name type="scientific">Clathrospora elynae</name>
    <dbReference type="NCBI Taxonomy" id="706981"/>
    <lineage>
        <taxon>Eukaryota</taxon>
        <taxon>Fungi</taxon>
        <taxon>Dikarya</taxon>
        <taxon>Ascomycota</taxon>
        <taxon>Pezizomycotina</taxon>
        <taxon>Dothideomycetes</taxon>
        <taxon>Pleosporomycetidae</taxon>
        <taxon>Pleosporales</taxon>
        <taxon>Diademaceae</taxon>
        <taxon>Clathrospora</taxon>
    </lineage>
</organism>
<reference evidence="1" key="1">
    <citation type="journal article" date="2020" name="Stud. Mycol.">
        <title>101 Dothideomycetes genomes: a test case for predicting lifestyles and emergence of pathogens.</title>
        <authorList>
            <person name="Haridas S."/>
            <person name="Albert R."/>
            <person name="Binder M."/>
            <person name="Bloem J."/>
            <person name="Labutti K."/>
            <person name="Salamov A."/>
            <person name="Andreopoulos B."/>
            <person name="Baker S."/>
            <person name="Barry K."/>
            <person name="Bills G."/>
            <person name="Bluhm B."/>
            <person name="Cannon C."/>
            <person name="Castanera R."/>
            <person name="Culley D."/>
            <person name="Daum C."/>
            <person name="Ezra D."/>
            <person name="Gonzalez J."/>
            <person name="Henrissat B."/>
            <person name="Kuo A."/>
            <person name="Liang C."/>
            <person name="Lipzen A."/>
            <person name="Lutzoni F."/>
            <person name="Magnuson J."/>
            <person name="Mondo S."/>
            <person name="Nolan M."/>
            <person name="Ohm R."/>
            <person name="Pangilinan J."/>
            <person name="Park H.-J."/>
            <person name="Ramirez L."/>
            <person name="Alfaro M."/>
            <person name="Sun H."/>
            <person name="Tritt A."/>
            <person name="Yoshinaga Y."/>
            <person name="Zwiers L.-H."/>
            <person name="Turgeon B."/>
            <person name="Goodwin S."/>
            <person name="Spatafora J."/>
            <person name="Crous P."/>
            <person name="Grigoriev I."/>
        </authorList>
    </citation>
    <scope>NUCLEOTIDE SEQUENCE</scope>
    <source>
        <strain evidence="1">CBS 161.51</strain>
    </source>
</reference>